<protein>
    <submittedName>
        <fullName evidence="2">Phosphatidylglycerophosphatase A</fullName>
        <ecNumber evidence="2">3.1.3.27</ecNumber>
    </submittedName>
</protein>
<keyword evidence="1" id="KW-0812">Transmembrane</keyword>
<keyword evidence="1" id="KW-1133">Transmembrane helix</keyword>
<keyword evidence="2" id="KW-0378">Hydrolase</keyword>
<comment type="caution">
    <text evidence="2">The sequence shown here is derived from an EMBL/GenBank/DDBJ whole genome shotgun (WGS) entry which is preliminary data.</text>
</comment>
<dbReference type="Proteomes" id="UP001314181">
    <property type="component" value="Unassembled WGS sequence"/>
</dbReference>
<dbReference type="GO" id="GO:0008962">
    <property type="term" value="F:phosphatidylglycerophosphatase activity"/>
    <property type="evidence" value="ECO:0007669"/>
    <property type="project" value="UniProtKB-EC"/>
</dbReference>
<proteinExistence type="predicted"/>
<sequence length="272" mass="30763">MRQILKNILSRIMPSSTISTCLGIGFLPEWQKHWAATLGALFCIIFIGIKAGELHHTVFDVSKVVQIVDIASTLLTIAVFSYFLGAIAKFLYMMRDGADEEKCVIDSFNGMIFICGFSLIAIFSIRNLGVGATNIICEDFLLCNSFFRHLFYSMLPLTITFSLYRLMSVAQLWPCNKLNTTLSNQFAKTLSNIIMSIYAIILIYVFAFVFFGLNVIDTIVFFKLLYKTTTVKIIKTISLFLNFSDQKQLYDILTDFGVIGILSRLGFIKLDE</sequence>
<dbReference type="EMBL" id="CAWVOK010000017">
    <property type="protein sequence ID" value="CAK8162874.1"/>
    <property type="molecule type" value="Genomic_DNA"/>
</dbReference>
<evidence type="ECO:0000256" key="1">
    <source>
        <dbReference type="SAM" id="Phobius"/>
    </source>
</evidence>
<feature type="transmembrane region" description="Helical" evidence="1">
    <location>
        <begin position="108"/>
        <end position="129"/>
    </location>
</feature>
<evidence type="ECO:0000313" key="2">
    <source>
        <dbReference type="EMBL" id="CAK8162874.1"/>
    </source>
</evidence>
<gene>
    <name evidence="2" type="ORF">CAXC1_250008</name>
</gene>
<keyword evidence="3" id="KW-1185">Reference proteome</keyword>
<evidence type="ECO:0000313" key="3">
    <source>
        <dbReference type="Proteomes" id="UP001314181"/>
    </source>
</evidence>
<name>A0ABM9N803_9RICK</name>
<accession>A0ABM9N803</accession>
<feature type="transmembrane region" description="Helical" evidence="1">
    <location>
        <begin position="64"/>
        <end position="88"/>
    </location>
</feature>
<feature type="transmembrane region" description="Helical" evidence="1">
    <location>
        <begin position="150"/>
        <end position="173"/>
    </location>
</feature>
<keyword evidence="1" id="KW-0472">Membrane</keyword>
<feature type="transmembrane region" description="Helical" evidence="1">
    <location>
        <begin position="193"/>
        <end position="226"/>
    </location>
</feature>
<dbReference type="EC" id="3.1.3.27" evidence="2"/>
<dbReference type="RefSeq" id="WP_338363891.1">
    <property type="nucleotide sequence ID" value="NZ_CAWVOK010000017.1"/>
</dbReference>
<feature type="transmembrane region" description="Helical" evidence="1">
    <location>
        <begin position="34"/>
        <end position="52"/>
    </location>
</feature>
<organism evidence="2 3">
    <name type="scientific">Candidatus Xenohaliotis californiensis</name>
    <dbReference type="NCBI Taxonomy" id="84677"/>
    <lineage>
        <taxon>Bacteria</taxon>
        <taxon>Pseudomonadati</taxon>
        <taxon>Pseudomonadota</taxon>
        <taxon>Alphaproteobacteria</taxon>
        <taxon>Rickettsiales</taxon>
        <taxon>Anaplasmataceae</taxon>
        <taxon>Candidatus Xenohaliotis</taxon>
    </lineage>
</organism>
<reference evidence="2 3" key="1">
    <citation type="submission" date="2024-01" db="EMBL/GenBank/DDBJ databases">
        <authorList>
            <person name="Kunselman E."/>
        </authorList>
    </citation>
    <scope>NUCLEOTIDE SEQUENCE [LARGE SCALE GENOMIC DNA]</scope>
    <source>
        <strain evidence="2">2 abalone samples</strain>
    </source>
</reference>
<feature type="transmembrane region" description="Helical" evidence="1">
    <location>
        <begin position="12"/>
        <end position="28"/>
    </location>
</feature>